<dbReference type="KEGG" id="mcha:111015777"/>
<accession>A0A6J1CYL9</accession>
<keyword evidence="1" id="KW-1185">Reference proteome</keyword>
<reference evidence="2" key="1">
    <citation type="submission" date="2025-08" db="UniProtKB">
        <authorList>
            <consortium name="RefSeq"/>
        </authorList>
    </citation>
    <scope>IDENTIFICATION</scope>
    <source>
        <strain evidence="2">OHB3-1</strain>
    </source>
</reference>
<dbReference type="RefSeq" id="XP_022146624.1">
    <property type="nucleotide sequence ID" value="XM_022290932.1"/>
</dbReference>
<dbReference type="Proteomes" id="UP000504603">
    <property type="component" value="Unplaced"/>
</dbReference>
<evidence type="ECO:0000313" key="2">
    <source>
        <dbReference type="RefSeq" id="XP_022146624.1"/>
    </source>
</evidence>
<organism evidence="1 2">
    <name type="scientific">Momordica charantia</name>
    <name type="common">Bitter gourd</name>
    <name type="synonym">Balsam pear</name>
    <dbReference type="NCBI Taxonomy" id="3673"/>
    <lineage>
        <taxon>Eukaryota</taxon>
        <taxon>Viridiplantae</taxon>
        <taxon>Streptophyta</taxon>
        <taxon>Embryophyta</taxon>
        <taxon>Tracheophyta</taxon>
        <taxon>Spermatophyta</taxon>
        <taxon>Magnoliopsida</taxon>
        <taxon>eudicotyledons</taxon>
        <taxon>Gunneridae</taxon>
        <taxon>Pentapetalae</taxon>
        <taxon>rosids</taxon>
        <taxon>fabids</taxon>
        <taxon>Cucurbitales</taxon>
        <taxon>Cucurbitaceae</taxon>
        <taxon>Momordiceae</taxon>
        <taxon>Momordica</taxon>
    </lineage>
</organism>
<proteinExistence type="predicted"/>
<sequence>MISFVDPTSFPPMKTAGTGALHPNFTSAFSISLQSGSWSIS</sequence>
<evidence type="ECO:0000313" key="1">
    <source>
        <dbReference type="Proteomes" id="UP000504603"/>
    </source>
</evidence>
<gene>
    <name evidence="2" type="primary">LOC111015777</name>
</gene>
<dbReference type="GeneID" id="111015777"/>
<name>A0A6J1CYL9_MOMCH</name>
<protein>
    <submittedName>
        <fullName evidence="2">Uncharacterized protein LOC111015777</fullName>
    </submittedName>
</protein>
<dbReference type="AlphaFoldDB" id="A0A6J1CYL9"/>